<proteinExistence type="inferred from homology"/>
<keyword evidence="9" id="KW-0233">DNA recombination</keyword>
<keyword evidence="7" id="KW-0067">ATP-binding</keyword>
<keyword evidence="6" id="KW-0227">DNA damage</keyword>
<evidence type="ECO:0000256" key="12">
    <source>
        <dbReference type="SAM" id="Coils"/>
    </source>
</evidence>
<comment type="subcellular location">
    <subcellularLocation>
        <location evidence="2">Chromosome</location>
    </subcellularLocation>
    <subcellularLocation>
        <location evidence="1">Nucleus</location>
    </subcellularLocation>
</comment>
<dbReference type="InterPro" id="IPR027417">
    <property type="entry name" value="P-loop_NTPase"/>
</dbReference>
<keyword evidence="5" id="KW-0547">Nucleotide-binding</keyword>
<keyword evidence="4" id="KW-0158">Chromosome</keyword>
<feature type="coiled-coil region" evidence="12">
    <location>
        <begin position="493"/>
        <end position="521"/>
    </location>
</feature>
<evidence type="ECO:0000313" key="13">
    <source>
        <dbReference type="EMBL" id="RKP31787.1"/>
    </source>
</evidence>
<accession>A0A4P9ZFG8</accession>
<dbReference type="SUPFAM" id="SSF52540">
    <property type="entry name" value="P-loop containing nucleoside triphosphate hydrolases"/>
    <property type="match status" value="1"/>
</dbReference>
<keyword evidence="11" id="KW-0539">Nucleus</keyword>
<dbReference type="GO" id="GO:0030915">
    <property type="term" value="C:Smc5-Smc6 complex"/>
    <property type="evidence" value="ECO:0007669"/>
    <property type="project" value="TreeGrafter"/>
</dbReference>
<dbReference type="Gene3D" id="3.40.50.300">
    <property type="entry name" value="P-loop containing nucleotide triphosphate hydrolases"/>
    <property type="match status" value="1"/>
</dbReference>
<evidence type="ECO:0000256" key="10">
    <source>
        <dbReference type="ARBA" id="ARBA00023204"/>
    </source>
</evidence>
<keyword evidence="8 12" id="KW-0175">Coiled coil</keyword>
<dbReference type="EMBL" id="ML004437">
    <property type="protein sequence ID" value="RKP31787.1"/>
    <property type="molecule type" value="Genomic_DNA"/>
</dbReference>
<feature type="coiled-coil region" evidence="12">
    <location>
        <begin position="690"/>
        <end position="749"/>
    </location>
</feature>
<evidence type="ECO:0000256" key="4">
    <source>
        <dbReference type="ARBA" id="ARBA00022454"/>
    </source>
</evidence>
<dbReference type="Proteomes" id="UP000268321">
    <property type="component" value="Unassembled WGS sequence"/>
</dbReference>
<protein>
    <submittedName>
        <fullName evidence="13">Uncharacterized protein</fullName>
    </submittedName>
</protein>
<dbReference type="GO" id="GO:0003684">
    <property type="term" value="F:damaged DNA binding"/>
    <property type="evidence" value="ECO:0007669"/>
    <property type="project" value="TreeGrafter"/>
</dbReference>
<evidence type="ECO:0000256" key="7">
    <source>
        <dbReference type="ARBA" id="ARBA00022840"/>
    </source>
</evidence>
<dbReference type="PANTHER" id="PTHR19306:SF6">
    <property type="entry name" value="STRUCTURAL MAINTENANCE OF CHROMOSOMES PROTEIN 6"/>
    <property type="match status" value="1"/>
</dbReference>
<dbReference type="OrthoDB" id="10265785at2759"/>
<dbReference type="GO" id="GO:0035861">
    <property type="term" value="C:site of double-strand break"/>
    <property type="evidence" value="ECO:0007669"/>
    <property type="project" value="TreeGrafter"/>
</dbReference>
<dbReference type="GO" id="GO:0003697">
    <property type="term" value="F:single-stranded DNA binding"/>
    <property type="evidence" value="ECO:0007669"/>
    <property type="project" value="TreeGrafter"/>
</dbReference>
<evidence type="ECO:0000256" key="6">
    <source>
        <dbReference type="ARBA" id="ARBA00022763"/>
    </source>
</evidence>
<dbReference type="GO" id="GO:0000724">
    <property type="term" value="P:double-strand break repair via homologous recombination"/>
    <property type="evidence" value="ECO:0007669"/>
    <property type="project" value="TreeGrafter"/>
</dbReference>
<feature type="coiled-coil region" evidence="12">
    <location>
        <begin position="196"/>
        <end position="304"/>
    </location>
</feature>
<name>A0A4P9ZFG8_9ASCO</name>
<keyword evidence="14" id="KW-1185">Reference proteome</keyword>
<evidence type="ECO:0000256" key="3">
    <source>
        <dbReference type="ARBA" id="ARBA00006793"/>
    </source>
</evidence>
<evidence type="ECO:0000313" key="14">
    <source>
        <dbReference type="Proteomes" id="UP000268321"/>
    </source>
</evidence>
<keyword evidence="10" id="KW-0234">DNA repair</keyword>
<evidence type="ECO:0000256" key="2">
    <source>
        <dbReference type="ARBA" id="ARBA00004286"/>
    </source>
</evidence>
<evidence type="ECO:0000256" key="5">
    <source>
        <dbReference type="ARBA" id="ARBA00022741"/>
    </source>
</evidence>
<organism evidence="13 14">
    <name type="scientific">Metschnikowia bicuspidata</name>
    <dbReference type="NCBI Taxonomy" id="27322"/>
    <lineage>
        <taxon>Eukaryota</taxon>
        <taxon>Fungi</taxon>
        <taxon>Dikarya</taxon>
        <taxon>Ascomycota</taxon>
        <taxon>Saccharomycotina</taxon>
        <taxon>Pichiomycetes</taxon>
        <taxon>Metschnikowiaceae</taxon>
        <taxon>Metschnikowia</taxon>
    </lineage>
</organism>
<dbReference type="PANTHER" id="PTHR19306">
    <property type="entry name" value="STRUCTURAL MAINTENANCE OF CHROMOSOMES 5,6 SMC5, SMC6"/>
    <property type="match status" value="1"/>
</dbReference>
<reference evidence="14" key="1">
    <citation type="journal article" date="2018" name="Nat. Microbiol.">
        <title>Leveraging single-cell genomics to expand the fungal tree of life.</title>
        <authorList>
            <person name="Ahrendt S.R."/>
            <person name="Quandt C.A."/>
            <person name="Ciobanu D."/>
            <person name="Clum A."/>
            <person name="Salamov A."/>
            <person name="Andreopoulos B."/>
            <person name="Cheng J.F."/>
            <person name="Woyke T."/>
            <person name="Pelin A."/>
            <person name="Henrissat B."/>
            <person name="Reynolds N.K."/>
            <person name="Benny G.L."/>
            <person name="Smith M.E."/>
            <person name="James T.Y."/>
            <person name="Grigoriev I.V."/>
        </authorList>
    </citation>
    <scope>NUCLEOTIDE SEQUENCE [LARGE SCALE GENOMIC DNA]</scope>
    <source>
        <strain evidence="14">Baker2002</strain>
    </source>
</reference>
<dbReference type="GO" id="GO:0005634">
    <property type="term" value="C:nucleus"/>
    <property type="evidence" value="ECO:0007669"/>
    <property type="project" value="UniProtKB-SubCell"/>
</dbReference>
<evidence type="ECO:0000256" key="11">
    <source>
        <dbReference type="ARBA" id="ARBA00023242"/>
    </source>
</evidence>
<dbReference type="AlphaFoldDB" id="A0A4P9ZFG8"/>
<evidence type="ECO:0000256" key="1">
    <source>
        <dbReference type="ARBA" id="ARBA00004123"/>
    </source>
</evidence>
<evidence type="ECO:0000256" key="9">
    <source>
        <dbReference type="ARBA" id="ARBA00023172"/>
    </source>
</evidence>
<comment type="similarity">
    <text evidence="3">Belongs to the SMC family. SMC6 subfamily.</text>
</comment>
<sequence length="900" mass="102431">MHKKRVLDDILQKFNIVVNNPLAFLSQDKAREFIASSTERSRFAYFSEGTNIQSIIQNYQDASRHILHLQKRQADAKQHYDEACQKYAECERGYRKFKHSHTLRQQLEKINGKIYWFNVDVVGRKIQWAAGEIVDLEREQAQVRAEIARHKKQLTDTDAELQTAADGDQARQREIAEAVQHRKDAGDAFDAAARDVLGVRAELMNYKSEIQELQTQLQKHQAVLADEQCKLDEANGGTREAMGERLTVLKQRLDQLVMQRDAVQSQLLAVEQPSAELDALKSECEDARRARVALQQQYAGLEKAQHDSYAAFGVNVRHLVRDIERDTRWHKQPVGPLGHYVSVTSEYSQYNDLINAALQNTLDAFVVCDEHDRRLLAQHMRDKKLAKRVIVRQFERFQYKRNKTRFGTVLDALDIQHEDVKYTLIDASSVEEAALCASLAEAEQAAGQPGVARAFCLNDRRSGTRITRGDDFITRDPVFYPRDLPKLAGKVSLGSLREELQEAANAETQAKRRRAAQMEKEHAMRNALHAELAQRKAHIKEINGQIFAAERMLEEGDSGRIESLQAQIEHTRLQVHAKEGMSVDLLGVYGDKKRALETCKDAFQAAKQREEELVCAAAAHADRQLQLLRARMELSGETERLEARAAAVNQKHAEHAKAKTADERKQEELRSLAQQRCDRADVTIRDTDTTESITEEFRAVQRAIDEAERSNSKTFEQIQCEVLASKAAKDRCEESLVELNAARTTLENELNFRFENLNITVKEKLTRSRLAFEQSLALRGFKGRLEFDFANKRVVTEVQTKDDKDARAVLSLLGGEKSFTQIAFLLSIWKVMRPRVCGLDEFDVFMDSVNRTIAIRLLIHEMRRSSAQSIFITPQDIAVVGDLGDSADMKIHVIKPPRAD</sequence>
<evidence type="ECO:0000256" key="8">
    <source>
        <dbReference type="ARBA" id="ARBA00023054"/>
    </source>
</evidence>
<gene>
    <name evidence="13" type="ORF">METBISCDRAFT_13238</name>
</gene>
<dbReference type="GO" id="GO:0005524">
    <property type="term" value="F:ATP binding"/>
    <property type="evidence" value="ECO:0007669"/>
    <property type="project" value="UniProtKB-KW"/>
</dbReference>